<keyword evidence="3" id="KW-1185">Reference proteome</keyword>
<gene>
    <name evidence="2" type="ORF">M6B38_199725</name>
</gene>
<dbReference type="Proteomes" id="UP001140949">
    <property type="component" value="Unassembled WGS sequence"/>
</dbReference>
<reference evidence="2" key="2">
    <citation type="submission" date="2023-04" db="EMBL/GenBank/DDBJ databases">
        <authorList>
            <person name="Bruccoleri R.E."/>
            <person name="Oakeley E.J."/>
            <person name="Faust A.-M."/>
            <person name="Dessus-Babus S."/>
            <person name="Altorfer M."/>
            <person name="Burckhardt D."/>
            <person name="Oertli M."/>
            <person name="Naumann U."/>
            <person name="Petersen F."/>
            <person name="Wong J."/>
        </authorList>
    </citation>
    <scope>NUCLEOTIDE SEQUENCE</scope>
    <source>
        <strain evidence="2">GSM-AAB239-AS_SAM_17_03QT</strain>
        <tissue evidence="2">Leaf</tissue>
    </source>
</reference>
<dbReference type="GO" id="GO:0005778">
    <property type="term" value="C:peroxisomal membrane"/>
    <property type="evidence" value="ECO:0007669"/>
    <property type="project" value="TreeGrafter"/>
</dbReference>
<dbReference type="PANTHER" id="PTHR12774">
    <property type="entry name" value="PEROXISOMAL BIOGENESIS FACTOR 19"/>
    <property type="match status" value="1"/>
</dbReference>
<proteinExistence type="predicted"/>
<dbReference type="PANTHER" id="PTHR12774:SF2">
    <property type="entry name" value="PEROXISOMAL BIOGENESIS FACTOR 19"/>
    <property type="match status" value="1"/>
</dbReference>
<dbReference type="GO" id="GO:0033328">
    <property type="term" value="F:peroxisome membrane targeting sequence binding"/>
    <property type="evidence" value="ECO:0007669"/>
    <property type="project" value="TreeGrafter"/>
</dbReference>
<organism evidence="2 3">
    <name type="scientific">Iris pallida</name>
    <name type="common">Sweet iris</name>
    <dbReference type="NCBI Taxonomy" id="29817"/>
    <lineage>
        <taxon>Eukaryota</taxon>
        <taxon>Viridiplantae</taxon>
        <taxon>Streptophyta</taxon>
        <taxon>Embryophyta</taxon>
        <taxon>Tracheophyta</taxon>
        <taxon>Spermatophyta</taxon>
        <taxon>Magnoliopsida</taxon>
        <taxon>Liliopsida</taxon>
        <taxon>Asparagales</taxon>
        <taxon>Iridaceae</taxon>
        <taxon>Iridoideae</taxon>
        <taxon>Irideae</taxon>
        <taxon>Iris</taxon>
    </lineage>
</organism>
<dbReference type="AlphaFoldDB" id="A0AAX6EAL1"/>
<dbReference type="EMBL" id="JANAVB010038416">
    <property type="protein sequence ID" value="KAJ6801102.1"/>
    <property type="molecule type" value="Genomic_DNA"/>
</dbReference>
<reference evidence="2" key="1">
    <citation type="journal article" date="2023" name="GigaByte">
        <title>Genome assembly of the bearded iris, Iris pallida Lam.</title>
        <authorList>
            <person name="Bruccoleri R.E."/>
            <person name="Oakeley E.J."/>
            <person name="Faust A.M.E."/>
            <person name="Altorfer M."/>
            <person name="Dessus-Babus S."/>
            <person name="Burckhardt D."/>
            <person name="Oertli M."/>
            <person name="Naumann U."/>
            <person name="Petersen F."/>
            <person name="Wong J."/>
        </authorList>
    </citation>
    <scope>NUCLEOTIDE SEQUENCE</scope>
    <source>
        <strain evidence="2">GSM-AAB239-AS_SAM_17_03QT</strain>
    </source>
</reference>
<accession>A0AAX6EAL1</accession>
<feature type="region of interest" description="Disordered" evidence="1">
    <location>
        <begin position="32"/>
        <end position="92"/>
    </location>
</feature>
<protein>
    <submittedName>
        <fullName evidence="2">Peroxisome biogenesis protein 19-1-like</fullName>
    </submittedName>
</protein>
<dbReference type="GO" id="GO:0045046">
    <property type="term" value="P:protein import into peroxisome membrane"/>
    <property type="evidence" value="ECO:0007669"/>
    <property type="project" value="TreeGrafter"/>
</dbReference>
<feature type="compositionally biased region" description="Low complexity" evidence="1">
    <location>
        <begin position="32"/>
        <end position="55"/>
    </location>
</feature>
<comment type="caution">
    <text evidence="2">The sequence shown here is derived from an EMBL/GenBank/DDBJ whole genome shotgun (WGS) entry which is preliminary data.</text>
</comment>
<sequence>MAADHSSDDLDQLLDSALDDFSALDLSSSSAAASAAASSLSPAKGLGLGSGLPALGEKKRKGKQQQKRGVPPTGSMGAASEALEELRRQTREAVRGIESAASAFPAQPKGGEAEGMVEDFVKQFEQLAGSQDMESIVETMMHQLLSREILHEPMKEIGERYPKWLEEHKSELKQEEYDRYHHQYELIIKLNEVYEHDPGNFPKIVDLMQKMQECGQPPSDIVQELAPDLDLSQLGGQLSPDLLGSPSNCCIM</sequence>
<dbReference type="Gene3D" id="1.20.120.900">
    <property type="entry name" value="Pex19, mPTS binding domain"/>
    <property type="match status" value="1"/>
</dbReference>
<evidence type="ECO:0000256" key="1">
    <source>
        <dbReference type="SAM" id="MobiDB-lite"/>
    </source>
</evidence>
<dbReference type="InterPro" id="IPR038322">
    <property type="entry name" value="Pex19_C_sf"/>
</dbReference>
<dbReference type="InterPro" id="IPR006708">
    <property type="entry name" value="Pex19"/>
</dbReference>
<evidence type="ECO:0000313" key="3">
    <source>
        <dbReference type="Proteomes" id="UP001140949"/>
    </source>
</evidence>
<name>A0AAX6EAL1_IRIPA</name>
<evidence type="ECO:0000313" key="2">
    <source>
        <dbReference type="EMBL" id="KAJ6801102.1"/>
    </source>
</evidence>
<dbReference type="Pfam" id="PF04614">
    <property type="entry name" value="Pex19"/>
    <property type="match status" value="1"/>
</dbReference>